<evidence type="ECO:0000259" key="5">
    <source>
        <dbReference type="Pfam" id="PF08100"/>
    </source>
</evidence>
<dbReference type="GO" id="GO:0032259">
    <property type="term" value="P:methylation"/>
    <property type="evidence" value="ECO:0007669"/>
    <property type="project" value="UniProtKB-KW"/>
</dbReference>
<sequence>MTTTPIKKASSMEAKKKLFDMVLAFIKSQCIYIATRLEIFNFLENEGEQSLDSIAQKTKTQPERLYFVLRALAHLEVLEEKPGRVFAPTELSALLVTNKGPSIGHFAMHITEPAQWDAWKVLENALHTGEVPFERANGKGVYEFCRDNEWSGDTFINAMSFLTDHAVDALLDVYDFSRFGTVMDVGGGQGGLIARIVKRFGCKGMLFEVPYVAETAIAYLEKQGVDKEAVQIISGNVFESVPSGADAIVMKYFISAWNDEDAMKILHNCKQALPTHGKIILLQAFVPDLDEPKVAPDGIMPGVFAVQVNVAVPGGGWRTRRHFQELFEKCGFQLEKVVDTETNLSAMEFGLAS</sequence>
<feature type="domain" description="O-methyltransferase C-terminal" evidence="4">
    <location>
        <begin position="119"/>
        <end position="333"/>
    </location>
</feature>
<dbReference type="InterPro" id="IPR016461">
    <property type="entry name" value="COMT-like"/>
</dbReference>
<dbReference type="CDD" id="cd02440">
    <property type="entry name" value="AdoMet_MTases"/>
    <property type="match status" value="1"/>
</dbReference>
<feature type="domain" description="O-methyltransferase dimerisation" evidence="5">
    <location>
        <begin position="20"/>
        <end position="97"/>
    </location>
</feature>
<evidence type="ECO:0000256" key="2">
    <source>
        <dbReference type="ARBA" id="ARBA00022679"/>
    </source>
</evidence>
<dbReference type="InterPro" id="IPR001077">
    <property type="entry name" value="COMT_C"/>
</dbReference>
<name>A0A8S9TD45_9CYAN</name>
<organism evidence="6 7">
    <name type="scientific">Tolypothrix bouteillei VB521301</name>
    <dbReference type="NCBI Taxonomy" id="1479485"/>
    <lineage>
        <taxon>Bacteria</taxon>
        <taxon>Bacillati</taxon>
        <taxon>Cyanobacteriota</taxon>
        <taxon>Cyanophyceae</taxon>
        <taxon>Nostocales</taxon>
        <taxon>Tolypothrichaceae</taxon>
        <taxon>Tolypothrix</taxon>
    </lineage>
</organism>
<dbReference type="OrthoDB" id="7418600at2"/>
<dbReference type="PROSITE" id="PS51683">
    <property type="entry name" value="SAM_OMT_II"/>
    <property type="match status" value="1"/>
</dbReference>
<reference evidence="6" key="1">
    <citation type="journal article" date="2015" name="Genome Announc.">
        <title>Draft Genome Sequence of Tolypothrix boutellei Strain VB521301.</title>
        <authorList>
            <person name="Chandrababunaidu M.M."/>
            <person name="Singh D."/>
            <person name="Sen D."/>
            <person name="Bhan S."/>
            <person name="Das S."/>
            <person name="Gupta A."/>
            <person name="Adhikary S.P."/>
            <person name="Tripathy S."/>
        </authorList>
    </citation>
    <scope>NUCLEOTIDE SEQUENCE</scope>
    <source>
        <strain evidence="6">VB521301</strain>
    </source>
</reference>
<dbReference type="InterPro" id="IPR029063">
    <property type="entry name" value="SAM-dependent_MTases_sf"/>
</dbReference>
<dbReference type="InterPro" id="IPR036388">
    <property type="entry name" value="WH-like_DNA-bd_sf"/>
</dbReference>
<keyword evidence="1 6" id="KW-0489">Methyltransferase</keyword>
<dbReference type="SUPFAM" id="SSF46785">
    <property type="entry name" value="Winged helix' DNA-binding domain"/>
    <property type="match status" value="1"/>
</dbReference>
<dbReference type="PIRSF" id="PIRSF005739">
    <property type="entry name" value="O-mtase"/>
    <property type="match status" value="1"/>
</dbReference>
<proteinExistence type="predicted"/>
<dbReference type="RefSeq" id="WP_050046663.1">
    <property type="nucleotide sequence ID" value="NZ_JHEG04000001.1"/>
</dbReference>
<reference evidence="6" key="2">
    <citation type="submission" date="2019-11" db="EMBL/GenBank/DDBJ databases">
        <title>Improved Assembly of Tolypothrix boutellei genome.</title>
        <authorList>
            <person name="Sarangi A.N."/>
            <person name="Mukherjee M."/>
            <person name="Ghosh S."/>
            <person name="Singh D."/>
            <person name="Das A."/>
            <person name="Kant S."/>
            <person name="Prusty A."/>
            <person name="Tripathy S."/>
        </authorList>
    </citation>
    <scope>NUCLEOTIDE SEQUENCE</scope>
    <source>
        <strain evidence="6">VB521301</strain>
    </source>
</reference>
<dbReference type="Pfam" id="PF08100">
    <property type="entry name" value="Dimerisation"/>
    <property type="match status" value="1"/>
</dbReference>
<dbReference type="Proteomes" id="UP000029738">
    <property type="component" value="Unassembled WGS sequence"/>
</dbReference>
<dbReference type="Gene3D" id="1.10.10.10">
    <property type="entry name" value="Winged helix-like DNA-binding domain superfamily/Winged helix DNA-binding domain"/>
    <property type="match status" value="1"/>
</dbReference>
<dbReference type="Pfam" id="PF00891">
    <property type="entry name" value="Methyltransf_2"/>
    <property type="match status" value="1"/>
</dbReference>
<dbReference type="InterPro" id="IPR036390">
    <property type="entry name" value="WH_DNA-bd_sf"/>
</dbReference>
<dbReference type="GO" id="GO:0046983">
    <property type="term" value="F:protein dimerization activity"/>
    <property type="evidence" value="ECO:0007669"/>
    <property type="project" value="InterPro"/>
</dbReference>
<evidence type="ECO:0000256" key="1">
    <source>
        <dbReference type="ARBA" id="ARBA00022603"/>
    </source>
</evidence>
<protein>
    <submittedName>
        <fullName evidence="6">Hydroxyneurosporene methyltransferase</fullName>
    </submittedName>
</protein>
<keyword evidence="7" id="KW-1185">Reference proteome</keyword>
<dbReference type="Gene3D" id="3.40.50.150">
    <property type="entry name" value="Vaccinia Virus protein VP39"/>
    <property type="match status" value="1"/>
</dbReference>
<dbReference type="EMBL" id="JHEG04000001">
    <property type="protein sequence ID" value="KAF3889389.1"/>
    <property type="molecule type" value="Genomic_DNA"/>
</dbReference>
<evidence type="ECO:0000313" key="6">
    <source>
        <dbReference type="EMBL" id="KAF3889389.1"/>
    </source>
</evidence>
<evidence type="ECO:0000259" key="4">
    <source>
        <dbReference type="Pfam" id="PF00891"/>
    </source>
</evidence>
<gene>
    <name evidence="6" type="ORF">DA73_0400030845</name>
</gene>
<evidence type="ECO:0000256" key="3">
    <source>
        <dbReference type="ARBA" id="ARBA00022691"/>
    </source>
</evidence>
<dbReference type="InterPro" id="IPR012967">
    <property type="entry name" value="COMT_dimerisation"/>
</dbReference>
<keyword evidence="3" id="KW-0949">S-adenosyl-L-methionine</keyword>
<dbReference type="PANTHER" id="PTHR43712">
    <property type="entry name" value="PUTATIVE (AFU_ORTHOLOGUE AFUA_4G14580)-RELATED"/>
    <property type="match status" value="1"/>
</dbReference>
<evidence type="ECO:0000313" key="7">
    <source>
        <dbReference type="Proteomes" id="UP000029738"/>
    </source>
</evidence>
<comment type="caution">
    <text evidence="6">The sequence shown here is derived from an EMBL/GenBank/DDBJ whole genome shotgun (WGS) entry which is preliminary data.</text>
</comment>
<dbReference type="SUPFAM" id="SSF53335">
    <property type="entry name" value="S-adenosyl-L-methionine-dependent methyltransferases"/>
    <property type="match status" value="1"/>
</dbReference>
<keyword evidence="2" id="KW-0808">Transferase</keyword>
<dbReference type="PANTHER" id="PTHR43712:SF2">
    <property type="entry name" value="O-METHYLTRANSFERASE CICE"/>
    <property type="match status" value="1"/>
</dbReference>
<dbReference type="AlphaFoldDB" id="A0A8S9TD45"/>
<dbReference type="GO" id="GO:0008171">
    <property type="term" value="F:O-methyltransferase activity"/>
    <property type="evidence" value="ECO:0007669"/>
    <property type="project" value="InterPro"/>
</dbReference>
<accession>A0A8S9TD45</accession>